<dbReference type="EMBL" id="ML736248">
    <property type="protein sequence ID" value="KAE8376044.1"/>
    <property type="molecule type" value="Genomic_DNA"/>
</dbReference>
<dbReference type="Pfam" id="PF11951">
    <property type="entry name" value="Fungal_trans_2"/>
    <property type="match status" value="1"/>
</dbReference>
<keyword evidence="3" id="KW-0804">Transcription</keyword>
<gene>
    <name evidence="7" type="ORF">BDV26DRAFT_246188</name>
</gene>
<evidence type="ECO:0000259" key="6">
    <source>
        <dbReference type="PROSITE" id="PS50048"/>
    </source>
</evidence>
<dbReference type="Pfam" id="PF00172">
    <property type="entry name" value="Zn_clus"/>
    <property type="match status" value="1"/>
</dbReference>
<dbReference type="InterPro" id="IPR053175">
    <property type="entry name" value="DHMBA_Reg_Transcription_Factor"/>
</dbReference>
<dbReference type="OrthoDB" id="4491390at2759"/>
<dbReference type="PROSITE" id="PS00463">
    <property type="entry name" value="ZN2_CY6_FUNGAL_1"/>
    <property type="match status" value="1"/>
</dbReference>
<dbReference type="GO" id="GO:0000981">
    <property type="term" value="F:DNA-binding transcription factor activity, RNA polymerase II-specific"/>
    <property type="evidence" value="ECO:0007669"/>
    <property type="project" value="InterPro"/>
</dbReference>
<evidence type="ECO:0000313" key="7">
    <source>
        <dbReference type="EMBL" id="KAE8376044.1"/>
    </source>
</evidence>
<dbReference type="GO" id="GO:0003677">
    <property type="term" value="F:DNA binding"/>
    <property type="evidence" value="ECO:0007669"/>
    <property type="project" value="UniProtKB-KW"/>
</dbReference>
<dbReference type="Proteomes" id="UP000326198">
    <property type="component" value="Unassembled WGS sequence"/>
</dbReference>
<dbReference type="SMART" id="SM00066">
    <property type="entry name" value="GAL4"/>
    <property type="match status" value="1"/>
</dbReference>
<dbReference type="Gene3D" id="4.10.240.10">
    <property type="entry name" value="Zn(2)-C6 fungal-type DNA-binding domain"/>
    <property type="match status" value="1"/>
</dbReference>
<reference evidence="7 8" key="1">
    <citation type="submission" date="2019-04" db="EMBL/GenBank/DDBJ databases">
        <title>Friends and foes A comparative genomics studyof 23 Aspergillus species from section Flavi.</title>
        <authorList>
            <consortium name="DOE Joint Genome Institute"/>
            <person name="Kjaerbolling I."/>
            <person name="Vesth T."/>
            <person name="Frisvad J.C."/>
            <person name="Nybo J.L."/>
            <person name="Theobald S."/>
            <person name="Kildgaard S."/>
            <person name="Isbrandt T."/>
            <person name="Kuo A."/>
            <person name="Sato A."/>
            <person name="Lyhne E.K."/>
            <person name="Kogle M.E."/>
            <person name="Wiebenga A."/>
            <person name="Kun R.S."/>
            <person name="Lubbers R.J."/>
            <person name="Makela M.R."/>
            <person name="Barry K."/>
            <person name="Chovatia M."/>
            <person name="Clum A."/>
            <person name="Daum C."/>
            <person name="Haridas S."/>
            <person name="He G."/>
            <person name="LaButti K."/>
            <person name="Lipzen A."/>
            <person name="Mondo S."/>
            <person name="Riley R."/>
            <person name="Salamov A."/>
            <person name="Simmons B.A."/>
            <person name="Magnuson J.K."/>
            <person name="Henrissat B."/>
            <person name="Mortensen U.H."/>
            <person name="Larsen T.O."/>
            <person name="Devries R.P."/>
            <person name="Grigoriev I.V."/>
            <person name="Machida M."/>
            <person name="Baker S.E."/>
            <person name="Andersen M.R."/>
        </authorList>
    </citation>
    <scope>NUCLEOTIDE SEQUENCE [LARGE SCALE GENOMIC DNA]</scope>
    <source>
        <strain evidence="7 8">IBT 29228</strain>
    </source>
</reference>
<dbReference type="InterPro" id="IPR036864">
    <property type="entry name" value="Zn2-C6_fun-type_DNA-bd_sf"/>
</dbReference>
<name>A0A5N7B1V4_9EURO</name>
<evidence type="ECO:0000256" key="4">
    <source>
        <dbReference type="ARBA" id="ARBA00023242"/>
    </source>
</evidence>
<dbReference type="PROSITE" id="PS50048">
    <property type="entry name" value="ZN2_CY6_FUNGAL_2"/>
    <property type="match status" value="1"/>
</dbReference>
<organism evidence="7 8">
    <name type="scientific">Aspergillus bertholletiae</name>
    <dbReference type="NCBI Taxonomy" id="1226010"/>
    <lineage>
        <taxon>Eukaryota</taxon>
        <taxon>Fungi</taxon>
        <taxon>Dikarya</taxon>
        <taxon>Ascomycota</taxon>
        <taxon>Pezizomycotina</taxon>
        <taxon>Eurotiomycetes</taxon>
        <taxon>Eurotiomycetidae</taxon>
        <taxon>Eurotiales</taxon>
        <taxon>Aspergillaceae</taxon>
        <taxon>Aspergillus</taxon>
        <taxon>Aspergillus subgen. Circumdati</taxon>
    </lineage>
</organism>
<dbReference type="GO" id="GO:0008270">
    <property type="term" value="F:zinc ion binding"/>
    <property type="evidence" value="ECO:0007669"/>
    <property type="project" value="InterPro"/>
</dbReference>
<sequence length="502" mass="55610">MGYSGKPSSACGPCRARRAKCDRKRPRCTQCARKCITCSGYRELGSLLIRDETHAVAQKVQKPPCKGPESSSPGLIGPNGPRMRIRQTPGFKVFTRNESCVSAAEFVAAPRLLAQPLEELASTFFVNSYLPTSRFSFLLDHYYSFIIAKPMPTAVQAAALAYLHVEHPSHVTSRAAHRSYCTAITQINSALSNPSTAILDSTLVSVLLLGLFESLVFRDRYSVSSWAAHSHGALALLRQRGYRQLNSPGGRSLLSHISINVRSLCLLQSKPVPCDLLQLESENYFAGSNSNREFDINAILIKRLPDVLSATQNSSISTDTGLRLIEEAKDFEEQLVLICPSLESCINSYQNGLAPRKNSRKALKIWLIVQMLLLSINNTLRKKLLSLAFQSDSLGLCDASFFTHEAERTHENVKNIISDVLGAVPQFLDPAVEGAAMNGRYVLWLLAALANAECCQESSRTYILHQLRTLRERYNLQPAEDAARMLERAISPETWLLLCHLS</sequence>
<protein>
    <recommendedName>
        <fullName evidence="6">Zn(2)-C6 fungal-type domain-containing protein</fullName>
    </recommendedName>
</protein>
<dbReference type="PANTHER" id="PTHR38791">
    <property type="entry name" value="ZN(II)2CYS6 TRANSCRIPTION FACTOR (EUROFUNG)-RELATED-RELATED"/>
    <property type="match status" value="1"/>
</dbReference>
<evidence type="ECO:0000256" key="3">
    <source>
        <dbReference type="ARBA" id="ARBA00023163"/>
    </source>
</evidence>
<dbReference type="InterPro" id="IPR021858">
    <property type="entry name" value="Fun_TF"/>
</dbReference>
<keyword evidence="4" id="KW-0539">Nucleus</keyword>
<keyword evidence="1" id="KW-0805">Transcription regulation</keyword>
<dbReference type="InterPro" id="IPR001138">
    <property type="entry name" value="Zn2Cys6_DnaBD"/>
</dbReference>
<evidence type="ECO:0000313" key="8">
    <source>
        <dbReference type="Proteomes" id="UP000326198"/>
    </source>
</evidence>
<evidence type="ECO:0000256" key="1">
    <source>
        <dbReference type="ARBA" id="ARBA00023015"/>
    </source>
</evidence>
<accession>A0A5N7B1V4</accession>
<feature type="domain" description="Zn(2)-C6 fungal-type" evidence="6">
    <location>
        <begin position="10"/>
        <end position="39"/>
    </location>
</feature>
<evidence type="ECO:0000256" key="2">
    <source>
        <dbReference type="ARBA" id="ARBA00023125"/>
    </source>
</evidence>
<feature type="region of interest" description="Disordered" evidence="5">
    <location>
        <begin position="60"/>
        <end position="81"/>
    </location>
</feature>
<evidence type="ECO:0000256" key="5">
    <source>
        <dbReference type="SAM" id="MobiDB-lite"/>
    </source>
</evidence>
<proteinExistence type="predicted"/>
<keyword evidence="2" id="KW-0238">DNA-binding</keyword>
<dbReference type="SUPFAM" id="SSF57701">
    <property type="entry name" value="Zn2/Cys6 DNA-binding domain"/>
    <property type="match status" value="1"/>
</dbReference>
<dbReference type="CDD" id="cd00067">
    <property type="entry name" value="GAL4"/>
    <property type="match status" value="1"/>
</dbReference>
<keyword evidence="8" id="KW-1185">Reference proteome</keyword>
<dbReference type="AlphaFoldDB" id="A0A5N7B1V4"/>
<dbReference type="GO" id="GO:0009893">
    <property type="term" value="P:positive regulation of metabolic process"/>
    <property type="evidence" value="ECO:0007669"/>
    <property type="project" value="UniProtKB-ARBA"/>
</dbReference>